<gene>
    <name evidence="2" type="ORF">ENL41_01875</name>
</gene>
<feature type="transmembrane region" description="Helical" evidence="1">
    <location>
        <begin position="60"/>
        <end position="80"/>
    </location>
</feature>
<evidence type="ECO:0008006" key="3">
    <source>
        <dbReference type="Google" id="ProtNLM"/>
    </source>
</evidence>
<sequence length="199" mass="22948">MKNLIKNLGHESLWVRTGYAFMFFFAFLALAYAFGFLFLPEGIMKELPLPALMVFEEKESLLSSFTKTSVYNLFVLGIIVGMNHYRVRSFPLGYLPLYANTVMIGLFAGTNSFSGGISAYTLEGWLLFLQIGFLEFSAYIFACVATVNLAMFHAERWRGEKFRKIRRFKEVKLSKYELLFLLVSLILLVVAAFNEWRYI</sequence>
<accession>A0A7C5M9Q9</accession>
<feature type="transmembrane region" description="Helical" evidence="1">
    <location>
        <begin position="21"/>
        <end position="40"/>
    </location>
</feature>
<dbReference type="Proteomes" id="UP000886014">
    <property type="component" value="Unassembled WGS sequence"/>
</dbReference>
<keyword evidence="1" id="KW-1133">Transmembrane helix</keyword>
<proteinExistence type="predicted"/>
<feature type="transmembrane region" description="Helical" evidence="1">
    <location>
        <begin position="173"/>
        <end position="193"/>
    </location>
</feature>
<dbReference type="EMBL" id="DRTV01000135">
    <property type="protein sequence ID" value="HHF58156.1"/>
    <property type="molecule type" value="Genomic_DNA"/>
</dbReference>
<dbReference type="AlphaFoldDB" id="A0A7C5M9Q9"/>
<name>A0A7C5M9Q9_UNCW3</name>
<feature type="transmembrane region" description="Helical" evidence="1">
    <location>
        <begin position="125"/>
        <end position="152"/>
    </location>
</feature>
<keyword evidence="1" id="KW-0472">Membrane</keyword>
<keyword evidence="1" id="KW-0812">Transmembrane</keyword>
<reference evidence="2" key="1">
    <citation type="journal article" date="2020" name="mSystems">
        <title>Genome- and Community-Level Interaction Insights into Carbon Utilization and Element Cycling Functions of Hydrothermarchaeota in Hydrothermal Sediment.</title>
        <authorList>
            <person name="Zhou Z."/>
            <person name="Liu Y."/>
            <person name="Xu W."/>
            <person name="Pan J."/>
            <person name="Luo Z.H."/>
            <person name="Li M."/>
        </authorList>
    </citation>
    <scope>NUCLEOTIDE SEQUENCE [LARGE SCALE GENOMIC DNA]</scope>
    <source>
        <strain evidence="2">HyVt-94</strain>
    </source>
</reference>
<evidence type="ECO:0000313" key="2">
    <source>
        <dbReference type="EMBL" id="HHF58156.1"/>
    </source>
</evidence>
<feature type="transmembrane region" description="Helical" evidence="1">
    <location>
        <begin position="92"/>
        <end position="113"/>
    </location>
</feature>
<protein>
    <recommendedName>
        <fullName evidence="3">Stage II sporulation protein M</fullName>
    </recommendedName>
</protein>
<comment type="caution">
    <text evidence="2">The sequence shown here is derived from an EMBL/GenBank/DDBJ whole genome shotgun (WGS) entry which is preliminary data.</text>
</comment>
<organism evidence="2">
    <name type="scientific">candidate division WOR-3 bacterium</name>
    <dbReference type="NCBI Taxonomy" id="2052148"/>
    <lineage>
        <taxon>Bacteria</taxon>
        <taxon>Bacteria division WOR-3</taxon>
    </lineage>
</organism>
<evidence type="ECO:0000256" key="1">
    <source>
        <dbReference type="SAM" id="Phobius"/>
    </source>
</evidence>